<evidence type="ECO:0000256" key="2">
    <source>
        <dbReference type="ARBA" id="ARBA00007749"/>
    </source>
</evidence>
<evidence type="ECO:0000256" key="5">
    <source>
        <dbReference type="ARBA" id="ARBA00022833"/>
    </source>
</evidence>
<keyword evidence="8" id="KW-1185">Reference proteome</keyword>
<keyword evidence="5" id="KW-0862">Zinc</keyword>
<dbReference type="Pfam" id="PF00753">
    <property type="entry name" value="Lactamase_B"/>
    <property type="match status" value="1"/>
</dbReference>
<name>A0A497XE02_9PROT</name>
<comment type="caution">
    <text evidence="7">The sequence shown here is derived from an EMBL/GenBank/DDBJ whole genome shotgun (WGS) entry which is preliminary data.</text>
</comment>
<dbReference type="SUPFAM" id="SSF56281">
    <property type="entry name" value="Metallo-hydrolase/oxidoreductase"/>
    <property type="match status" value="1"/>
</dbReference>
<dbReference type="OrthoDB" id="5443440at2"/>
<accession>A0A497XE02</accession>
<evidence type="ECO:0000256" key="3">
    <source>
        <dbReference type="ARBA" id="ARBA00022723"/>
    </source>
</evidence>
<comment type="similarity">
    <text evidence="2">Belongs to the metallo-beta-lactamase superfamily.</text>
</comment>
<feature type="domain" description="Metallo-beta-lactamase" evidence="6">
    <location>
        <begin position="35"/>
        <end position="244"/>
    </location>
</feature>
<evidence type="ECO:0000256" key="1">
    <source>
        <dbReference type="ARBA" id="ARBA00001947"/>
    </source>
</evidence>
<dbReference type="PANTHER" id="PTHR42978:SF2">
    <property type="entry name" value="102 KBASES UNSTABLE REGION: FROM 1 TO 119443"/>
    <property type="match status" value="1"/>
</dbReference>
<keyword evidence="4 7" id="KW-0378">Hydrolase</keyword>
<reference evidence="7 8" key="1">
    <citation type="submission" date="2018-10" db="EMBL/GenBank/DDBJ databases">
        <title>Genomic Encyclopedia of Type Strains, Phase IV (KMG-IV): sequencing the most valuable type-strain genomes for metagenomic binning, comparative biology and taxonomic classification.</title>
        <authorList>
            <person name="Goeker M."/>
        </authorList>
    </citation>
    <scope>NUCLEOTIDE SEQUENCE [LARGE SCALE GENOMIC DNA]</scope>
    <source>
        <strain evidence="7 8">DSM 26916</strain>
    </source>
</reference>
<dbReference type="PANTHER" id="PTHR42978">
    <property type="entry name" value="QUORUM-QUENCHING LACTONASE YTNP-RELATED-RELATED"/>
    <property type="match status" value="1"/>
</dbReference>
<comment type="cofactor">
    <cofactor evidence="1">
        <name>Zn(2+)</name>
        <dbReference type="ChEBI" id="CHEBI:29105"/>
    </cofactor>
</comment>
<dbReference type="GO" id="GO:0016787">
    <property type="term" value="F:hydrolase activity"/>
    <property type="evidence" value="ECO:0007669"/>
    <property type="project" value="UniProtKB-KW"/>
</dbReference>
<protein>
    <submittedName>
        <fullName evidence="7">N-acyl homoserine lactone hydrolase</fullName>
    </submittedName>
</protein>
<proteinExistence type="inferred from homology"/>
<dbReference type="AlphaFoldDB" id="A0A497XE02"/>
<evidence type="ECO:0000256" key="4">
    <source>
        <dbReference type="ARBA" id="ARBA00022801"/>
    </source>
</evidence>
<dbReference type="InterPro" id="IPR036866">
    <property type="entry name" value="RibonucZ/Hydroxyglut_hydro"/>
</dbReference>
<sequence>MTDVLRLWPLLTATHRYDKSLSTRHRGHGTTIEAPILAYLIETKNGRILYDVGCDYAKIADPAQCARYYDPEVFPFGPPEMREEDRLPHHLARLGLAPADVDLVFIGHLHFDHAGGLCDVCGAEIHIQQDELDAARSGEDVAYFPADFAGDYRWKVQQGEYDLAPGVRAIASPGHTAGHMSLLIELPKGPPVILCGDAADLQENLDDEVAPGLCWQEREHQALASIRKLKRLAAEEGAQLWPNHDISFYRTLVAQGFRAVE</sequence>
<dbReference type="RefSeq" id="WP_121241350.1">
    <property type="nucleotide sequence ID" value="NZ_BHVV01000006.1"/>
</dbReference>
<evidence type="ECO:0000259" key="6">
    <source>
        <dbReference type="SMART" id="SM00849"/>
    </source>
</evidence>
<dbReference type="EMBL" id="RCCI01000005">
    <property type="protein sequence ID" value="RLJ64929.1"/>
    <property type="molecule type" value="Genomic_DNA"/>
</dbReference>
<gene>
    <name evidence="7" type="ORF">DFR35_1580</name>
</gene>
<keyword evidence="3" id="KW-0479">Metal-binding</keyword>
<dbReference type="GO" id="GO:0046872">
    <property type="term" value="F:metal ion binding"/>
    <property type="evidence" value="ECO:0007669"/>
    <property type="project" value="UniProtKB-KW"/>
</dbReference>
<evidence type="ECO:0000313" key="8">
    <source>
        <dbReference type="Proteomes" id="UP000268908"/>
    </source>
</evidence>
<dbReference type="Gene3D" id="3.60.15.10">
    <property type="entry name" value="Ribonuclease Z/Hydroxyacylglutathione hydrolase-like"/>
    <property type="match status" value="1"/>
</dbReference>
<dbReference type="InterPro" id="IPR051013">
    <property type="entry name" value="MBL_superfamily_lactonases"/>
</dbReference>
<dbReference type="InterPro" id="IPR001279">
    <property type="entry name" value="Metallo-B-lactamas"/>
</dbReference>
<dbReference type="SMART" id="SM00849">
    <property type="entry name" value="Lactamase_B"/>
    <property type="match status" value="1"/>
</dbReference>
<evidence type="ECO:0000313" key="7">
    <source>
        <dbReference type="EMBL" id="RLJ64929.1"/>
    </source>
</evidence>
<dbReference type="Proteomes" id="UP000268908">
    <property type="component" value="Unassembled WGS sequence"/>
</dbReference>
<organism evidence="7 8">
    <name type="scientific">Sulfurisoma sediminicola</name>
    <dbReference type="NCBI Taxonomy" id="1381557"/>
    <lineage>
        <taxon>Bacteria</taxon>
        <taxon>Pseudomonadati</taxon>
        <taxon>Pseudomonadota</taxon>
        <taxon>Betaproteobacteria</taxon>
        <taxon>Nitrosomonadales</taxon>
        <taxon>Sterolibacteriaceae</taxon>
        <taxon>Sulfurisoma</taxon>
    </lineage>
</organism>
<dbReference type="CDD" id="cd07729">
    <property type="entry name" value="AHL_lactonase_MBL-fold"/>
    <property type="match status" value="1"/>
</dbReference>